<dbReference type="PRINTS" id="PR00237">
    <property type="entry name" value="GPCRRHODOPSN"/>
</dbReference>
<evidence type="ECO:0000256" key="12">
    <source>
        <dbReference type="SAM" id="Phobius"/>
    </source>
</evidence>
<dbReference type="AlphaFoldDB" id="A0A835L8U8"/>
<dbReference type="CDD" id="cd15210">
    <property type="entry name" value="7tmA_GPR84-like"/>
    <property type="match status" value="2"/>
</dbReference>
<feature type="transmembrane region" description="Helical" evidence="12">
    <location>
        <begin position="558"/>
        <end position="582"/>
    </location>
</feature>
<dbReference type="GO" id="GO:0005886">
    <property type="term" value="C:plasma membrane"/>
    <property type="evidence" value="ECO:0007669"/>
    <property type="project" value="UniProtKB-SubCell"/>
</dbReference>
<dbReference type="PANTHER" id="PTHR24228:SF74">
    <property type="entry name" value="G-PROTEIN COUPLED RECEPTORS FAMILY 1 PROFILE DOMAIN-CONTAINING PROTEIN"/>
    <property type="match status" value="1"/>
</dbReference>
<feature type="non-terminal residue" evidence="14">
    <location>
        <position position="931"/>
    </location>
</feature>
<feature type="transmembrane region" description="Helical" evidence="12">
    <location>
        <begin position="140"/>
        <end position="164"/>
    </location>
</feature>
<feature type="transmembrane region" description="Helical" evidence="12">
    <location>
        <begin position="673"/>
        <end position="696"/>
    </location>
</feature>
<feature type="domain" description="G-protein coupled receptors family 1 profile" evidence="13">
    <location>
        <begin position="573"/>
        <end position="912"/>
    </location>
</feature>
<dbReference type="EMBL" id="JACKWZ010000012">
    <property type="protein sequence ID" value="KAF9422996.1"/>
    <property type="molecule type" value="Genomic_DNA"/>
</dbReference>
<evidence type="ECO:0000256" key="10">
    <source>
        <dbReference type="RuleBase" id="RU000688"/>
    </source>
</evidence>
<feature type="transmembrane region" description="Helical" evidence="12">
    <location>
        <begin position="254"/>
        <end position="275"/>
    </location>
</feature>
<feature type="domain" description="G-protein coupled receptors family 1 profile" evidence="13">
    <location>
        <begin position="155"/>
        <end position="507"/>
    </location>
</feature>
<feature type="transmembrane region" description="Helical" evidence="12">
    <location>
        <begin position="594"/>
        <end position="614"/>
    </location>
</feature>
<keyword evidence="6 10" id="KW-0297">G-protein coupled receptor</keyword>
<comment type="subcellular location">
    <subcellularLocation>
        <location evidence="1">Cell membrane</location>
        <topology evidence="1">Multi-pass membrane protein</topology>
    </subcellularLocation>
</comment>
<evidence type="ECO:0000256" key="1">
    <source>
        <dbReference type="ARBA" id="ARBA00004651"/>
    </source>
</evidence>
<dbReference type="GO" id="GO:0004930">
    <property type="term" value="F:G protein-coupled receptor activity"/>
    <property type="evidence" value="ECO:0007669"/>
    <property type="project" value="UniProtKB-KW"/>
</dbReference>
<dbReference type="PANTHER" id="PTHR24228">
    <property type="entry name" value="B2 BRADYKININ RECEPTOR/ANGIOTENSIN II RECEPTOR"/>
    <property type="match status" value="1"/>
</dbReference>
<name>A0A835L8U8_SPOEX</name>
<keyword evidence="7 12" id="KW-0472">Membrane</keyword>
<evidence type="ECO:0000256" key="5">
    <source>
        <dbReference type="ARBA" id="ARBA00022989"/>
    </source>
</evidence>
<dbReference type="Proteomes" id="UP000648187">
    <property type="component" value="Unassembled WGS sequence"/>
</dbReference>
<dbReference type="SMART" id="SM01381">
    <property type="entry name" value="7TM_GPCR_Srsx"/>
    <property type="match status" value="1"/>
</dbReference>
<accession>A0A835L8U8</accession>
<feature type="transmembrane region" description="Helical" evidence="12">
    <location>
        <begin position="176"/>
        <end position="196"/>
    </location>
</feature>
<evidence type="ECO:0000256" key="11">
    <source>
        <dbReference type="SAM" id="MobiDB-lite"/>
    </source>
</evidence>
<keyword evidence="8 10" id="KW-0675">Receptor</keyword>
<evidence type="ECO:0000259" key="13">
    <source>
        <dbReference type="PROSITE" id="PS50262"/>
    </source>
</evidence>
<evidence type="ECO:0000313" key="15">
    <source>
        <dbReference type="Proteomes" id="UP000648187"/>
    </source>
</evidence>
<organism evidence="14 15">
    <name type="scientific">Spodoptera exigua</name>
    <name type="common">Beet armyworm</name>
    <name type="synonym">Noctua fulgens</name>
    <dbReference type="NCBI Taxonomy" id="7107"/>
    <lineage>
        <taxon>Eukaryota</taxon>
        <taxon>Metazoa</taxon>
        <taxon>Ecdysozoa</taxon>
        <taxon>Arthropoda</taxon>
        <taxon>Hexapoda</taxon>
        <taxon>Insecta</taxon>
        <taxon>Pterygota</taxon>
        <taxon>Neoptera</taxon>
        <taxon>Endopterygota</taxon>
        <taxon>Lepidoptera</taxon>
        <taxon>Glossata</taxon>
        <taxon>Ditrysia</taxon>
        <taxon>Noctuoidea</taxon>
        <taxon>Noctuidae</taxon>
        <taxon>Amphipyrinae</taxon>
        <taxon>Spodoptera</taxon>
    </lineage>
</organism>
<evidence type="ECO:0000256" key="8">
    <source>
        <dbReference type="ARBA" id="ARBA00023170"/>
    </source>
</evidence>
<feature type="compositionally biased region" description="Polar residues" evidence="11">
    <location>
        <begin position="802"/>
        <end position="822"/>
    </location>
</feature>
<sequence>NDCEALGLFLGKSDHISVSLKLHWARWVGPDKLKACRGRISEWICRKIQRTVAARYQRFLTSCDPITSHIDKMPYHRTITNLLTGKMGDLLPSIPRSTFASEVDGGNYSLEGQGVTEYASDAELAAVELFRDYPEPLLRFASVCCVLFMLVGIPGNLITIVALARCKKVRNATAVFIMNLSCSDLLFCCFNLPLAASTFWRRSWAHGRILCRMFPLARYALVAVSLFTVLAITINRYVMISHPRLYPKLYRRQYLAVMVASTWAFSFGALIATWLEKWGRFGLDPTIGSCSILPDKNNRSPKEFLFVGAFMLPCLAIVICYARIFCIVREAARKSRAPARGRSRPGLEDSAVGSASTALERSPGPENGINHVAPPRRALLAPPALHCPPTPGPERSSSSGVDTLDGHDEECALDAKPRTPSGGETAKRLRQAAVALRRSPASVRPPRLTPKDRKLLKMIMAIMLSFWVCYLPITLTKIFREFTSHPAANIAGYILIYLTTCINPIIYVVMSSEYRQAYKNLLMCRRWAGIPGLHSYESDAALAAVELFEGYDQPLLRFAYISCILFMLIGIPGNLITIIALARCKKVRNATAFFIINLSCSDLLFSCFILPLAASTFYNRSWAHGKVLCYMFPFARYALVAVSLFTVLAITINRYVMISHPRLYPKLYTTRNICFITAGIWIFSFSALLPTCFEIWGEFSLDPITGSCTIVPDDNHHSPKKFLFIIAFILPSLAIILCYARILWIVRKTAKKSRNPPTQMKAMSISTTTIATRSIDLDKRLPRYTVPTFPMNCFIHTAAEISSDSSTPSDTERQSVSPQDNTPRFGHDNKNFRRSFIATMRWTTIPPKPRLPTKKDKKLLTMIVAIMVSFCVCHLPITLMKTIFFETTTHSVANVFGYVLIYFTTCANPVIYVVMSNEYRQAYKSVFKCKR</sequence>
<dbReference type="InterPro" id="IPR000276">
    <property type="entry name" value="GPCR_Rhodpsn"/>
</dbReference>
<evidence type="ECO:0000313" key="14">
    <source>
        <dbReference type="EMBL" id="KAF9422996.1"/>
    </source>
</evidence>
<feature type="transmembrane region" description="Helical" evidence="12">
    <location>
        <begin position="859"/>
        <end position="883"/>
    </location>
</feature>
<keyword evidence="15" id="KW-1185">Reference proteome</keyword>
<feature type="transmembrane region" description="Helical" evidence="12">
    <location>
        <begin position="216"/>
        <end position="234"/>
    </location>
</feature>
<comment type="similarity">
    <text evidence="2 10">Belongs to the G-protein coupled receptor 1 family.</text>
</comment>
<evidence type="ECO:0000256" key="9">
    <source>
        <dbReference type="ARBA" id="ARBA00023224"/>
    </source>
</evidence>
<evidence type="ECO:0000256" key="2">
    <source>
        <dbReference type="ARBA" id="ARBA00010663"/>
    </source>
</evidence>
<keyword evidence="4 10" id="KW-0812">Transmembrane</keyword>
<keyword evidence="3" id="KW-1003">Cell membrane</keyword>
<proteinExistence type="inferred from homology"/>
<evidence type="ECO:0000256" key="6">
    <source>
        <dbReference type="ARBA" id="ARBA00023040"/>
    </source>
</evidence>
<dbReference type="PROSITE" id="PS00237">
    <property type="entry name" value="G_PROTEIN_RECEP_F1_1"/>
    <property type="match status" value="2"/>
</dbReference>
<dbReference type="Pfam" id="PF00001">
    <property type="entry name" value="7tm_1"/>
    <property type="match status" value="2"/>
</dbReference>
<dbReference type="Gene3D" id="1.20.1070.10">
    <property type="entry name" value="Rhodopsin 7-helix transmembrane proteins"/>
    <property type="match status" value="2"/>
</dbReference>
<evidence type="ECO:0000256" key="4">
    <source>
        <dbReference type="ARBA" id="ARBA00022692"/>
    </source>
</evidence>
<feature type="transmembrane region" description="Helical" evidence="12">
    <location>
        <begin position="722"/>
        <end position="744"/>
    </location>
</feature>
<dbReference type="InterPro" id="IPR017452">
    <property type="entry name" value="GPCR_Rhodpsn_7TM"/>
</dbReference>
<reference evidence="14" key="1">
    <citation type="submission" date="2020-08" db="EMBL/GenBank/DDBJ databases">
        <title>Spodoptera exigua strain:BAW_Kor-Di-RS1 Genome sequencing and assembly.</title>
        <authorList>
            <person name="Kim J."/>
            <person name="Nam H.Y."/>
            <person name="Kwon M."/>
            <person name="Choi J.H."/>
            <person name="Cho S.R."/>
            <person name="Kim G.-H."/>
        </authorList>
    </citation>
    <scope>NUCLEOTIDE SEQUENCE</scope>
    <source>
        <strain evidence="14">BAW_Kor-Di-RS1</strain>
        <tissue evidence="14">Whole-body</tissue>
    </source>
</reference>
<gene>
    <name evidence="14" type="ORF">HW555_001539</name>
</gene>
<comment type="caution">
    <text evidence="14">The sequence shown here is derived from an EMBL/GenBank/DDBJ whole genome shotgun (WGS) entry which is preliminary data.</text>
</comment>
<feature type="compositionally biased region" description="Low complexity" evidence="11">
    <location>
        <begin position="373"/>
        <end position="384"/>
    </location>
</feature>
<feature type="transmembrane region" description="Helical" evidence="12">
    <location>
        <begin position="304"/>
        <end position="326"/>
    </location>
</feature>
<dbReference type="SUPFAM" id="SSF81321">
    <property type="entry name" value="Family A G protein-coupled receptor-like"/>
    <property type="match status" value="2"/>
</dbReference>
<keyword evidence="9 10" id="KW-0807">Transducer</keyword>
<feature type="transmembrane region" description="Helical" evidence="12">
    <location>
        <begin position="895"/>
        <end position="915"/>
    </location>
</feature>
<evidence type="ECO:0000256" key="3">
    <source>
        <dbReference type="ARBA" id="ARBA00022475"/>
    </source>
</evidence>
<dbReference type="PROSITE" id="PS50262">
    <property type="entry name" value="G_PROTEIN_RECEP_F1_2"/>
    <property type="match status" value="2"/>
</dbReference>
<protein>
    <recommendedName>
        <fullName evidence="13">G-protein coupled receptors family 1 profile domain-containing protein</fullName>
    </recommendedName>
</protein>
<keyword evidence="5 12" id="KW-1133">Transmembrane helix</keyword>
<feature type="region of interest" description="Disordered" evidence="11">
    <location>
        <begin position="802"/>
        <end position="829"/>
    </location>
</feature>
<feature type="transmembrane region" description="Helical" evidence="12">
    <location>
        <begin position="634"/>
        <end position="652"/>
    </location>
</feature>
<evidence type="ECO:0000256" key="7">
    <source>
        <dbReference type="ARBA" id="ARBA00023136"/>
    </source>
</evidence>
<feature type="region of interest" description="Disordered" evidence="11">
    <location>
        <begin position="337"/>
        <end position="406"/>
    </location>
</feature>